<name>A0ABM0PYM9_PRUMU</name>
<dbReference type="Pfam" id="PF11926">
    <property type="entry name" value="DUF3444"/>
    <property type="match status" value="1"/>
</dbReference>
<dbReference type="Proteomes" id="UP000694861">
    <property type="component" value="Linkage group LG1"/>
</dbReference>
<gene>
    <name evidence="4" type="primary">LOC103344709</name>
</gene>
<dbReference type="InterPro" id="IPR024593">
    <property type="entry name" value="DUF3444"/>
</dbReference>
<organism evidence="3 4">
    <name type="scientific">Prunus mume</name>
    <name type="common">Japanese apricot</name>
    <name type="synonym">Armeniaca mume</name>
    <dbReference type="NCBI Taxonomy" id="102107"/>
    <lineage>
        <taxon>Eukaryota</taxon>
        <taxon>Viridiplantae</taxon>
        <taxon>Streptophyta</taxon>
        <taxon>Embryophyta</taxon>
        <taxon>Tracheophyta</taxon>
        <taxon>Spermatophyta</taxon>
        <taxon>Magnoliopsida</taxon>
        <taxon>eudicotyledons</taxon>
        <taxon>Gunneridae</taxon>
        <taxon>Pentapetalae</taxon>
        <taxon>rosids</taxon>
        <taxon>fabids</taxon>
        <taxon>Rosales</taxon>
        <taxon>Rosaceae</taxon>
        <taxon>Amygdaloideae</taxon>
        <taxon>Amygdaleae</taxon>
        <taxon>Prunus</taxon>
    </lineage>
</organism>
<evidence type="ECO:0000313" key="3">
    <source>
        <dbReference type="Proteomes" id="UP000694861"/>
    </source>
</evidence>
<protein>
    <submittedName>
        <fullName evidence="4">Uncharacterized protein LOC103344709</fullName>
    </submittedName>
</protein>
<dbReference type="RefSeq" id="XP_008246553.1">
    <property type="nucleotide sequence ID" value="XM_008248331.1"/>
</dbReference>
<keyword evidence="3" id="KW-1185">Reference proteome</keyword>
<feature type="domain" description="DUF3444" evidence="2">
    <location>
        <begin position="19"/>
        <end position="139"/>
    </location>
</feature>
<feature type="region of interest" description="Disordered" evidence="1">
    <location>
        <begin position="1"/>
        <end position="24"/>
    </location>
</feature>
<dbReference type="PANTHER" id="PTHR45089">
    <property type="entry name" value="DNAJ HEAT SHOCK AMINO-TERMINAL DOMAIN PROTEIN-RELATED"/>
    <property type="match status" value="1"/>
</dbReference>
<dbReference type="PANTHER" id="PTHR45089:SF42">
    <property type="entry name" value="J DOMAIN-CONTAINING PROTEIN"/>
    <property type="match status" value="1"/>
</dbReference>
<accession>A0ABM0PYM9</accession>
<proteinExistence type="predicted"/>
<reference evidence="3" key="1">
    <citation type="journal article" date="2012" name="Nat. Commun.">
        <title>The genome of Prunus mume.</title>
        <authorList>
            <person name="Zhang Q."/>
            <person name="Chen W."/>
            <person name="Sun L."/>
            <person name="Zhao F."/>
            <person name="Huang B."/>
            <person name="Yang W."/>
            <person name="Tao Y."/>
            <person name="Wang J."/>
            <person name="Yuan Z."/>
            <person name="Fan G."/>
            <person name="Xing Z."/>
            <person name="Han C."/>
            <person name="Pan H."/>
            <person name="Zhong X."/>
            <person name="Shi W."/>
            <person name="Liang X."/>
            <person name="Du D."/>
            <person name="Sun F."/>
            <person name="Xu Z."/>
            <person name="Hao R."/>
            <person name="Lv T."/>
            <person name="Lv Y."/>
            <person name="Zheng Z."/>
            <person name="Sun M."/>
            <person name="Luo L."/>
            <person name="Cai M."/>
            <person name="Gao Y."/>
            <person name="Wang J."/>
            <person name="Yin Y."/>
            <person name="Xu X."/>
            <person name="Cheng T."/>
            <person name="Wang J."/>
        </authorList>
    </citation>
    <scope>NUCLEOTIDE SEQUENCE [LARGE SCALE GENOMIC DNA]</scope>
</reference>
<evidence type="ECO:0000313" key="4">
    <source>
        <dbReference type="RefSeq" id="XP_008246553.1"/>
    </source>
</evidence>
<sequence>MPCNNETKSRADAASGPNSNIPDPEFNKFGLDEDMLKNIFRANQTWAFFAPEDGMPRFYALVKKVYTSGFKLKITWLEPNPNDQGEIAWCNKELPVACGKYTLGHSEEITNHLMFSHQMHFRRGRGRNFFLVYPRKGETTTGILDGVVSLKSMYLTNLNMWKSCKILNKMLALKLLI</sequence>
<evidence type="ECO:0000256" key="1">
    <source>
        <dbReference type="SAM" id="MobiDB-lite"/>
    </source>
</evidence>
<reference evidence="4" key="2">
    <citation type="submission" date="2025-08" db="UniProtKB">
        <authorList>
            <consortium name="RefSeq"/>
        </authorList>
    </citation>
    <scope>IDENTIFICATION</scope>
</reference>
<evidence type="ECO:0000259" key="2">
    <source>
        <dbReference type="Pfam" id="PF11926"/>
    </source>
</evidence>
<dbReference type="GeneID" id="103344709"/>